<evidence type="ECO:0000256" key="5">
    <source>
        <dbReference type="ARBA" id="ARBA00022827"/>
    </source>
</evidence>
<dbReference type="EMBL" id="AP021875">
    <property type="protein sequence ID" value="BBO78139.1"/>
    <property type="molecule type" value="Genomic_DNA"/>
</dbReference>
<name>A0A5K7ZD77_9BACT</name>
<dbReference type="Gene3D" id="1.20.140.10">
    <property type="entry name" value="Butyryl-CoA Dehydrogenase, subunit A, domain 3"/>
    <property type="match status" value="1"/>
</dbReference>
<dbReference type="InterPro" id="IPR046373">
    <property type="entry name" value="Acyl-CoA_Oxase/DH_mid-dom_sf"/>
</dbReference>
<dbReference type="InterPro" id="IPR037069">
    <property type="entry name" value="AcylCoA_DH/ox_N_sf"/>
</dbReference>
<feature type="domain" description="Acyl-CoA oxidase/dehydrogenase middle" evidence="8">
    <location>
        <begin position="125"/>
        <end position="214"/>
    </location>
</feature>
<comment type="similarity">
    <text evidence="2 6">Belongs to the acyl-CoA dehydrogenase family.</text>
</comment>
<reference evidence="9 10" key="1">
    <citation type="submission" date="2019-11" db="EMBL/GenBank/DDBJ databases">
        <title>Comparative genomics of hydrocarbon-degrading Desulfosarcina strains.</title>
        <authorList>
            <person name="Watanabe M."/>
            <person name="Kojima H."/>
            <person name="Fukui M."/>
        </authorList>
    </citation>
    <scope>NUCLEOTIDE SEQUENCE [LARGE SCALE GENOMIC DNA]</scope>
    <source>
        <strain evidence="9 10">PP31</strain>
    </source>
</reference>
<dbReference type="Gene3D" id="2.40.110.10">
    <property type="entry name" value="Butyryl-CoA Dehydrogenase, subunit A, domain 2"/>
    <property type="match status" value="1"/>
</dbReference>
<evidence type="ECO:0000256" key="3">
    <source>
        <dbReference type="ARBA" id="ARBA00011881"/>
    </source>
</evidence>
<dbReference type="GO" id="GO:0003995">
    <property type="term" value="F:acyl-CoA dehydrogenase activity"/>
    <property type="evidence" value="ECO:0007669"/>
    <property type="project" value="TreeGrafter"/>
</dbReference>
<evidence type="ECO:0000259" key="8">
    <source>
        <dbReference type="Pfam" id="PF02770"/>
    </source>
</evidence>
<comment type="cofactor">
    <cofactor evidence="1 6">
        <name>FAD</name>
        <dbReference type="ChEBI" id="CHEBI:57692"/>
    </cofactor>
</comment>
<dbReference type="SUPFAM" id="SSF56645">
    <property type="entry name" value="Acyl-CoA dehydrogenase NM domain-like"/>
    <property type="match status" value="1"/>
</dbReference>
<evidence type="ECO:0000256" key="4">
    <source>
        <dbReference type="ARBA" id="ARBA00022630"/>
    </source>
</evidence>
<dbReference type="InterPro" id="IPR006091">
    <property type="entry name" value="Acyl-CoA_Oxase/DH_mid-dom"/>
</dbReference>
<dbReference type="RefSeq" id="WP_155306803.1">
    <property type="nucleotide sequence ID" value="NZ_AP021875.1"/>
</dbReference>
<keyword evidence="4 6" id="KW-0285">Flavoprotein</keyword>
<dbReference type="PANTHER" id="PTHR43884">
    <property type="entry name" value="ACYL-COA DEHYDROGENASE"/>
    <property type="match status" value="1"/>
</dbReference>
<proteinExistence type="inferred from homology"/>
<dbReference type="Pfam" id="PF00441">
    <property type="entry name" value="Acyl-CoA_dh_1"/>
    <property type="match status" value="1"/>
</dbReference>
<dbReference type="Proteomes" id="UP000427769">
    <property type="component" value="Chromosome"/>
</dbReference>
<dbReference type="InterPro" id="IPR036250">
    <property type="entry name" value="AcylCo_DH-like_C"/>
</dbReference>
<keyword evidence="6" id="KW-0560">Oxidoreductase</keyword>
<keyword evidence="10" id="KW-1185">Reference proteome</keyword>
<dbReference type="PANTHER" id="PTHR43884:SF37">
    <property type="entry name" value="ACYL-COA DEHYDROGENASE"/>
    <property type="match status" value="1"/>
</dbReference>
<dbReference type="InterPro" id="IPR009075">
    <property type="entry name" value="AcylCo_DH/oxidase_C"/>
</dbReference>
<dbReference type="OrthoDB" id="5415098at2"/>
<keyword evidence="5 6" id="KW-0274">FAD</keyword>
<protein>
    <recommendedName>
        <fullName evidence="11">Acyl-CoA dehydrogenase</fullName>
    </recommendedName>
</protein>
<evidence type="ECO:0000256" key="2">
    <source>
        <dbReference type="ARBA" id="ARBA00009347"/>
    </source>
</evidence>
<evidence type="ECO:0000256" key="1">
    <source>
        <dbReference type="ARBA" id="ARBA00001974"/>
    </source>
</evidence>
<gene>
    <name evidence="9" type="ORF">DSCW_55560</name>
</gene>
<dbReference type="SUPFAM" id="SSF47203">
    <property type="entry name" value="Acyl-CoA dehydrogenase C-terminal domain-like"/>
    <property type="match status" value="1"/>
</dbReference>
<dbReference type="Pfam" id="PF02770">
    <property type="entry name" value="Acyl-CoA_dh_M"/>
    <property type="match status" value="1"/>
</dbReference>
<organism evidence="9 10">
    <name type="scientific">Desulfosarcina widdelii</name>
    <dbReference type="NCBI Taxonomy" id="947919"/>
    <lineage>
        <taxon>Bacteria</taxon>
        <taxon>Pseudomonadati</taxon>
        <taxon>Thermodesulfobacteriota</taxon>
        <taxon>Desulfobacteria</taxon>
        <taxon>Desulfobacterales</taxon>
        <taxon>Desulfosarcinaceae</taxon>
        <taxon>Desulfosarcina</taxon>
    </lineage>
</organism>
<evidence type="ECO:0000313" key="9">
    <source>
        <dbReference type="EMBL" id="BBO78139.1"/>
    </source>
</evidence>
<dbReference type="CDD" id="cd00567">
    <property type="entry name" value="ACAD"/>
    <property type="match status" value="1"/>
</dbReference>
<evidence type="ECO:0000256" key="6">
    <source>
        <dbReference type="RuleBase" id="RU362125"/>
    </source>
</evidence>
<dbReference type="Gene3D" id="1.10.540.10">
    <property type="entry name" value="Acyl-CoA dehydrogenase/oxidase, N-terminal domain"/>
    <property type="match status" value="1"/>
</dbReference>
<evidence type="ECO:0008006" key="11">
    <source>
        <dbReference type="Google" id="ProtNLM"/>
    </source>
</evidence>
<dbReference type="InterPro" id="IPR009100">
    <property type="entry name" value="AcylCoA_DH/oxidase_NM_dom_sf"/>
</dbReference>
<accession>A0A5K7ZD77</accession>
<sequence>MNFDFTDEEKNFFSEVTKAMEAVAENRDFESGDLDTVRDNLAEALAALASSGYLKLGLNAEDAPFSGTLPLMAAMEQLSGISPSLFLAVEMSTRMFGRVVALDQEAGKNADILSALAAGKTVGAVALSEESLNVENDPLTTMATREGDAVRVSGTKSLVTNGPVADWFAVVGMLDEKVAVFLIEKGAPGLKLTDRQLTMGYDGLAISGLEIDGCKVLADQVLGPFDAAPFLEQLKLWENQVLIASSLGLMQASYITARDYAKEHRSGGKPIIAYQEVGFKLSEMLTLYQTAQLYAYRAAWMADDSPKEAGVLTLCAKVFCTESAEIVAGKSLQVQSKDGYLAGGKAERSYRCAKYGQIAGVSTEIARVKIGDAALGRF</sequence>
<dbReference type="KEGG" id="dwd:DSCW_55560"/>
<dbReference type="AlphaFoldDB" id="A0A5K7ZD77"/>
<evidence type="ECO:0000313" key="10">
    <source>
        <dbReference type="Proteomes" id="UP000427769"/>
    </source>
</evidence>
<feature type="domain" description="Acyl-CoA dehydrogenase/oxidase C-terminal" evidence="7">
    <location>
        <begin position="241"/>
        <end position="374"/>
    </location>
</feature>
<evidence type="ECO:0000259" key="7">
    <source>
        <dbReference type="Pfam" id="PF00441"/>
    </source>
</evidence>
<dbReference type="GO" id="GO:0050660">
    <property type="term" value="F:flavin adenine dinucleotide binding"/>
    <property type="evidence" value="ECO:0007669"/>
    <property type="project" value="InterPro"/>
</dbReference>
<comment type="subunit">
    <text evidence="3">Homotetramer.</text>
</comment>